<proteinExistence type="predicted"/>
<keyword evidence="5 9" id="KW-1133">Transmembrane helix</keyword>
<evidence type="ECO:0000256" key="9">
    <source>
        <dbReference type="SAM" id="Phobius"/>
    </source>
</evidence>
<dbReference type="GO" id="GO:0020037">
    <property type="term" value="F:heme binding"/>
    <property type="evidence" value="ECO:0007669"/>
    <property type="project" value="InterPro"/>
</dbReference>
<dbReference type="EMBL" id="PIPI01000005">
    <property type="protein sequence ID" value="RUO19586.1"/>
    <property type="molecule type" value="Genomic_DNA"/>
</dbReference>
<evidence type="ECO:0000259" key="11">
    <source>
        <dbReference type="PROSITE" id="PS51007"/>
    </source>
</evidence>
<reference evidence="12 13" key="1">
    <citation type="journal article" date="2011" name="Front. Microbiol.">
        <title>Genomic signatures of strain selection and enhancement in Bacillus atrophaeus var. globigii, a historical biowarfare simulant.</title>
        <authorList>
            <person name="Gibbons H.S."/>
            <person name="Broomall S.M."/>
            <person name="McNew L.A."/>
            <person name="Daligault H."/>
            <person name="Chapman C."/>
            <person name="Bruce D."/>
            <person name="Karavis M."/>
            <person name="Krepps M."/>
            <person name="McGregor P.A."/>
            <person name="Hong C."/>
            <person name="Park K.H."/>
            <person name="Akmal A."/>
            <person name="Feldman A."/>
            <person name="Lin J.S."/>
            <person name="Chang W.E."/>
            <person name="Higgs B.W."/>
            <person name="Demirev P."/>
            <person name="Lindquist J."/>
            <person name="Liem A."/>
            <person name="Fochler E."/>
            <person name="Read T.D."/>
            <person name="Tapia R."/>
            <person name="Johnson S."/>
            <person name="Bishop-Lilly K.A."/>
            <person name="Detter C."/>
            <person name="Han C."/>
            <person name="Sozhamannan S."/>
            <person name="Rosenzweig C.N."/>
            <person name="Skowronski E.W."/>
        </authorList>
    </citation>
    <scope>NUCLEOTIDE SEQUENCE [LARGE SCALE GENOMIC DNA]</scope>
    <source>
        <strain evidence="12 13">AK5</strain>
    </source>
</reference>
<dbReference type="PANTHER" id="PTHR10266">
    <property type="entry name" value="CYTOCHROME C1"/>
    <property type="match status" value="1"/>
</dbReference>
<accession>A0A432VT64</accession>
<dbReference type="PANTHER" id="PTHR10266:SF3">
    <property type="entry name" value="CYTOCHROME C1, HEME PROTEIN, MITOCHONDRIAL"/>
    <property type="match status" value="1"/>
</dbReference>
<feature type="domain" description="Cytochrome c" evidence="11">
    <location>
        <begin position="36"/>
        <end position="203"/>
    </location>
</feature>
<keyword evidence="3 9" id="KW-0812">Transmembrane</keyword>
<dbReference type="PROSITE" id="PS51007">
    <property type="entry name" value="CYTC"/>
    <property type="match status" value="1"/>
</dbReference>
<comment type="subcellular location">
    <subcellularLocation>
        <location evidence="1">Membrane</location>
    </subcellularLocation>
</comment>
<feature type="binding site" description="covalent" evidence="8">
    <location>
        <position position="53"/>
    </location>
    <ligand>
        <name>heme c</name>
        <dbReference type="ChEBI" id="CHEBI:61717"/>
    </ligand>
</feature>
<dbReference type="GO" id="GO:0046872">
    <property type="term" value="F:metal ion binding"/>
    <property type="evidence" value="ECO:0007669"/>
    <property type="project" value="UniProtKB-KW"/>
</dbReference>
<dbReference type="RefSeq" id="WP_126793147.1">
    <property type="nucleotide sequence ID" value="NZ_PIPI01000005.1"/>
</dbReference>
<evidence type="ECO:0000256" key="8">
    <source>
        <dbReference type="PIRSR" id="PIRSR602326-1"/>
    </source>
</evidence>
<protein>
    <submittedName>
        <fullName evidence="12">Cytochrome c1</fullName>
    </submittedName>
</protein>
<evidence type="ECO:0000313" key="13">
    <source>
        <dbReference type="Proteomes" id="UP000288212"/>
    </source>
</evidence>
<evidence type="ECO:0000256" key="1">
    <source>
        <dbReference type="ARBA" id="ARBA00004370"/>
    </source>
</evidence>
<evidence type="ECO:0000256" key="3">
    <source>
        <dbReference type="ARBA" id="ARBA00022692"/>
    </source>
</evidence>
<dbReference type="Gene3D" id="1.10.760.10">
    <property type="entry name" value="Cytochrome c-like domain"/>
    <property type="match status" value="1"/>
</dbReference>
<sequence>MKRFLMVLALLLPATVLAAGYSGPLDKANIDQSDKASLQRGAQIYMNYCLGCHSMQYQRYQRTFEDLGIPVDLGAELLQFTGEGPGSHKFSAIDREGAAEWFGLAPPDLTMVARVRGADWLYTFFRSFYVDESRPFGVNNEVFDNVGMPWVLQEMQGVPRKTYERRMVDGEMREVYVGIKSDGTGRLSEEEFDQAMLDLTNFLVYTGEPMILERQRLGMFVIGFLLVLLVLSILLKKEYWRDIK</sequence>
<dbReference type="GO" id="GO:0016020">
    <property type="term" value="C:membrane"/>
    <property type="evidence" value="ECO:0007669"/>
    <property type="project" value="UniProtKB-SubCell"/>
</dbReference>
<name>A0A432VT64_9GAMM</name>
<keyword evidence="4 8" id="KW-0479">Metal-binding</keyword>
<dbReference type="InterPro" id="IPR036909">
    <property type="entry name" value="Cyt_c-like_dom_sf"/>
</dbReference>
<keyword evidence="2 8" id="KW-0349">Heme</keyword>
<evidence type="ECO:0000313" key="12">
    <source>
        <dbReference type="EMBL" id="RUO19586.1"/>
    </source>
</evidence>
<feature type="binding site" description="covalent" evidence="8">
    <location>
        <position position="49"/>
    </location>
    <ligand>
        <name>heme c</name>
        <dbReference type="ChEBI" id="CHEBI:61717"/>
    </ligand>
</feature>
<dbReference type="OrthoDB" id="9798864at2"/>
<evidence type="ECO:0000256" key="7">
    <source>
        <dbReference type="ARBA" id="ARBA00023136"/>
    </source>
</evidence>
<comment type="cofactor">
    <cofactor evidence="8">
        <name>heme c</name>
        <dbReference type="ChEBI" id="CHEBI:61717"/>
    </cofactor>
    <text evidence="8">Binds 1 heme c group covalently per subunit.</text>
</comment>
<feature type="transmembrane region" description="Helical" evidence="9">
    <location>
        <begin position="217"/>
        <end position="235"/>
    </location>
</feature>
<gene>
    <name evidence="12" type="ORF">CWE06_08010</name>
</gene>
<keyword evidence="7 9" id="KW-0472">Membrane</keyword>
<dbReference type="Pfam" id="PF02167">
    <property type="entry name" value="Cytochrom_C1"/>
    <property type="match status" value="2"/>
</dbReference>
<dbReference type="GO" id="GO:0009055">
    <property type="term" value="F:electron transfer activity"/>
    <property type="evidence" value="ECO:0007669"/>
    <property type="project" value="InterPro"/>
</dbReference>
<evidence type="ECO:0000256" key="2">
    <source>
        <dbReference type="ARBA" id="ARBA00022617"/>
    </source>
</evidence>
<dbReference type="InterPro" id="IPR002326">
    <property type="entry name" value="Cyt_c1"/>
</dbReference>
<dbReference type="PRINTS" id="PR00603">
    <property type="entry name" value="CYTOCHROMEC1"/>
</dbReference>
<evidence type="ECO:0000256" key="5">
    <source>
        <dbReference type="ARBA" id="ARBA00022989"/>
    </source>
</evidence>
<evidence type="ECO:0000256" key="4">
    <source>
        <dbReference type="ARBA" id="ARBA00022723"/>
    </source>
</evidence>
<dbReference type="SUPFAM" id="SSF46626">
    <property type="entry name" value="Cytochrome c"/>
    <property type="match status" value="1"/>
</dbReference>
<feature type="signal peptide" evidence="10">
    <location>
        <begin position="1"/>
        <end position="18"/>
    </location>
</feature>
<feature type="chain" id="PRO_5019356680" evidence="10">
    <location>
        <begin position="19"/>
        <end position="244"/>
    </location>
</feature>
<keyword evidence="13" id="KW-1185">Reference proteome</keyword>
<organism evidence="12 13">
    <name type="scientific">Aliidiomarina haloalkalitolerans</name>
    <dbReference type="NCBI Taxonomy" id="859059"/>
    <lineage>
        <taxon>Bacteria</taxon>
        <taxon>Pseudomonadati</taxon>
        <taxon>Pseudomonadota</taxon>
        <taxon>Gammaproteobacteria</taxon>
        <taxon>Alteromonadales</taxon>
        <taxon>Idiomarinaceae</taxon>
        <taxon>Aliidiomarina</taxon>
    </lineage>
</organism>
<comment type="caution">
    <text evidence="12">The sequence shown here is derived from an EMBL/GenBank/DDBJ whole genome shotgun (WGS) entry which is preliminary data.</text>
</comment>
<feature type="binding site" description="covalent" evidence="8">
    <location>
        <position position="52"/>
    </location>
    <ligand>
        <name>heme c</name>
        <dbReference type="ChEBI" id="CHEBI:61717"/>
    </ligand>
</feature>
<keyword evidence="10" id="KW-0732">Signal</keyword>
<keyword evidence="6 8" id="KW-0408">Iron</keyword>
<evidence type="ECO:0000256" key="10">
    <source>
        <dbReference type="SAM" id="SignalP"/>
    </source>
</evidence>
<dbReference type="Proteomes" id="UP000288212">
    <property type="component" value="Unassembled WGS sequence"/>
</dbReference>
<evidence type="ECO:0000256" key="6">
    <source>
        <dbReference type="ARBA" id="ARBA00023004"/>
    </source>
</evidence>
<dbReference type="InterPro" id="IPR009056">
    <property type="entry name" value="Cyt_c-like_dom"/>
</dbReference>
<dbReference type="AlphaFoldDB" id="A0A432VT64"/>